<name>A0A8X6NG22_NEPPI</name>
<dbReference type="EMBL" id="BMAW01057835">
    <property type="protein sequence ID" value="GFT13132.1"/>
    <property type="molecule type" value="Genomic_DNA"/>
</dbReference>
<keyword evidence="2" id="KW-1185">Reference proteome</keyword>
<protein>
    <submittedName>
        <fullName evidence="1">Uncharacterized protein</fullName>
    </submittedName>
</protein>
<gene>
    <name evidence="1" type="ORF">NPIL_200871</name>
</gene>
<reference evidence="1" key="1">
    <citation type="submission" date="2020-08" db="EMBL/GenBank/DDBJ databases">
        <title>Multicomponent nature underlies the extraordinary mechanical properties of spider dragline silk.</title>
        <authorList>
            <person name="Kono N."/>
            <person name="Nakamura H."/>
            <person name="Mori M."/>
            <person name="Yoshida Y."/>
            <person name="Ohtoshi R."/>
            <person name="Malay A.D."/>
            <person name="Moran D.A.P."/>
            <person name="Tomita M."/>
            <person name="Numata K."/>
            <person name="Arakawa K."/>
        </authorList>
    </citation>
    <scope>NUCLEOTIDE SEQUENCE</scope>
</reference>
<proteinExistence type="predicted"/>
<dbReference type="AlphaFoldDB" id="A0A8X6NG22"/>
<comment type="caution">
    <text evidence="1">The sequence shown here is derived from an EMBL/GenBank/DDBJ whole genome shotgun (WGS) entry which is preliminary data.</text>
</comment>
<sequence>MVVDYTKVQLVDMHLAEVCRVTGVCIPVDNAMYLNALFLVAAGEAQGTPRIFENFRVSMAKNMKFTSQLMDDILVPSLDI</sequence>
<evidence type="ECO:0000313" key="1">
    <source>
        <dbReference type="EMBL" id="GFT13132.1"/>
    </source>
</evidence>
<dbReference type="Proteomes" id="UP000887013">
    <property type="component" value="Unassembled WGS sequence"/>
</dbReference>
<organism evidence="1 2">
    <name type="scientific">Nephila pilipes</name>
    <name type="common">Giant wood spider</name>
    <name type="synonym">Nephila maculata</name>
    <dbReference type="NCBI Taxonomy" id="299642"/>
    <lineage>
        <taxon>Eukaryota</taxon>
        <taxon>Metazoa</taxon>
        <taxon>Ecdysozoa</taxon>
        <taxon>Arthropoda</taxon>
        <taxon>Chelicerata</taxon>
        <taxon>Arachnida</taxon>
        <taxon>Araneae</taxon>
        <taxon>Araneomorphae</taxon>
        <taxon>Entelegynae</taxon>
        <taxon>Araneoidea</taxon>
        <taxon>Nephilidae</taxon>
        <taxon>Nephila</taxon>
    </lineage>
</organism>
<accession>A0A8X6NG22</accession>
<evidence type="ECO:0000313" key="2">
    <source>
        <dbReference type="Proteomes" id="UP000887013"/>
    </source>
</evidence>